<dbReference type="RefSeq" id="WP_005941923.1">
    <property type="nucleotide sequence ID" value="NZ_CABMES010000003.1"/>
</dbReference>
<organism evidence="3 4">
    <name type="scientific">Faecalibacterium langellae</name>
    <dbReference type="NCBI Taxonomy" id="3435293"/>
    <lineage>
        <taxon>Bacteria</taxon>
        <taxon>Bacillati</taxon>
        <taxon>Bacillota</taxon>
        <taxon>Clostridia</taxon>
        <taxon>Eubacteriales</taxon>
        <taxon>Oscillospiraceae</taxon>
        <taxon>Faecalibacterium</taxon>
    </lineage>
</organism>
<dbReference type="Gene3D" id="3.40.1350.10">
    <property type="match status" value="1"/>
</dbReference>
<evidence type="ECO:0000313" key="3">
    <source>
        <dbReference type="EMBL" id="PDX57878.1"/>
    </source>
</evidence>
<keyword evidence="4" id="KW-1185">Reference proteome</keyword>
<dbReference type="NCBIfam" id="TIGR00252">
    <property type="entry name" value="YraN family protein"/>
    <property type="match status" value="1"/>
</dbReference>
<dbReference type="NCBIfam" id="NF009150">
    <property type="entry name" value="PRK12497.1-3"/>
    <property type="match status" value="1"/>
</dbReference>
<dbReference type="AlphaFoldDB" id="A0A2A6Z938"/>
<dbReference type="PANTHER" id="PTHR34039:SF1">
    <property type="entry name" value="UPF0102 PROTEIN YRAN"/>
    <property type="match status" value="1"/>
</dbReference>
<evidence type="ECO:0000313" key="4">
    <source>
        <dbReference type="Proteomes" id="UP000220752"/>
    </source>
</evidence>
<dbReference type="Proteomes" id="UP000220752">
    <property type="component" value="Unassembled WGS sequence"/>
</dbReference>
<sequence>MNRAETGRRGEAAAARWYQKQGCRLLAHNFHTRMGELDVVVQEPDGTIVICEVKTRAEGSLASPAEAVDRPKQRRLIRAAQYYLQQNGLSDAPVRFDVAEVFPLDSGRWMVHIIRGAFLT</sequence>
<accession>A0A2A6Z938</accession>
<gene>
    <name evidence="3" type="ORF">CGS46_10945</name>
</gene>
<comment type="caution">
    <text evidence="3">The sequence shown here is derived from an EMBL/GenBank/DDBJ whole genome shotgun (WGS) entry which is preliminary data.</text>
</comment>
<dbReference type="PANTHER" id="PTHR34039">
    <property type="entry name" value="UPF0102 PROTEIN YRAN"/>
    <property type="match status" value="1"/>
</dbReference>
<dbReference type="HAMAP" id="MF_00048">
    <property type="entry name" value="UPF0102"/>
    <property type="match status" value="1"/>
</dbReference>
<comment type="similarity">
    <text evidence="1 2">Belongs to the UPF0102 family.</text>
</comment>
<protein>
    <recommendedName>
        <fullName evidence="2">UPF0102 protein CGS46_10945</fullName>
    </recommendedName>
</protein>
<evidence type="ECO:0000256" key="2">
    <source>
        <dbReference type="HAMAP-Rule" id="MF_00048"/>
    </source>
</evidence>
<name>A0A2A6Z938_9FIRM</name>
<dbReference type="CDD" id="cd20736">
    <property type="entry name" value="PoNe_Nuclease"/>
    <property type="match status" value="1"/>
</dbReference>
<dbReference type="InterPro" id="IPR003509">
    <property type="entry name" value="UPF0102_YraN-like"/>
</dbReference>
<dbReference type="SUPFAM" id="SSF52980">
    <property type="entry name" value="Restriction endonuclease-like"/>
    <property type="match status" value="1"/>
</dbReference>
<dbReference type="GO" id="GO:0003676">
    <property type="term" value="F:nucleic acid binding"/>
    <property type="evidence" value="ECO:0007669"/>
    <property type="project" value="InterPro"/>
</dbReference>
<dbReference type="InterPro" id="IPR011856">
    <property type="entry name" value="tRNA_endonuc-like_dom_sf"/>
</dbReference>
<dbReference type="InterPro" id="IPR011335">
    <property type="entry name" value="Restrct_endonuc-II-like"/>
</dbReference>
<evidence type="ECO:0000256" key="1">
    <source>
        <dbReference type="ARBA" id="ARBA00006738"/>
    </source>
</evidence>
<proteinExistence type="inferred from homology"/>
<reference evidence="3 4" key="1">
    <citation type="journal article" date="2017" name="Front. Microbiol.">
        <title>New Insights into the Diversity of the Genus Faecalibacterium.</title>
        <authorList>
            <person name="Benevides L."/>
            <person name="Burman S."/>
            <person name="Martin R."/>
            <person name="Robert V."/>
            <person name="Thomas M."/>
            <person name="Miquel S."/>
            <person name="Chain F."/>
            <person name="Sokol H."/>
            <person name="Bermudez-Humaran L.G."/>
            <person name="Morrison M."/>
            <person name="Langella P."/>
            <person name="Azevedo V.A."/>
            <person name="Chatel J.M."/>
            <person name="Soares S."/>
        </authorList>
    </citation>
    <scope>NUCLEOTIDE SEQUENCE [LARGE SCALE GENOMIC DNA]</scope>
    <source>
        <strain evidence="4">CNCM I-4540</strain>
    </source>
</reference>
<dbReference type="EMBL" id="NMTQ01000036">
    <property type="protein sequence ID" value="PDX57878.1"/>
    <property type="molecule type" value="Genomic_DNA"/>
</dbReference>
<dbReference type="Pfam" id="PF02021">
    <property type="entry name" value="UPF0102"/>
    <property type="match status" value="1"/>
</dbReference>